<dbReference type="Gene3D" id="2.60.40.3440">
    <property type="match status" value="1"/>
</dbReference>
<dbReference type="Pfam" id="PF17963">
    <property type="entry name" value="Big_9"/>
    <property type="match status" value="1"/>
</dbReference>
<evidence type="ECO:0000313" key="2">
    <source>
        <dbReference type="EMBL" id="KAI9549273.1"/>
    </source>
</evidence>
<sequence length="214" mass="23057">MQAMIAVLNNDNDLIGGIDSFCFNNIESIKWNCYCWNKWSNLIYTFIKFNGTDSLVYSICDLASPTYCDTAVVYIKVLPLNDAPVVDNELITTNEDTAVTGDLTDAGDFDPDGTTLTANTMPVDGPNHGTIVINANGTYTYTPSANFNGTDTVVVAICDSGLPMPAICVNDTIFITVNPINDAPIVDNEIITTNEDTAVTGDLTDAATLIKMEQ</sequence>
<accession>A0AAD5L1J6</accession>
<keyword evidence="3" id="KW-1185">Reference proteome</keyword>
<feature type="domain" description="RapA2 cadherin-like" evidence="1">
    <location>
        <begin position="172"/>
        <end position="207"/>
    </location>
</feature>
<dbReference type="InterPro" id="IPR040853">
    <property type="entry name" value="RapA2_cadherin-like"/>
</dbReference>
<dbReference type="NCBIfam" id="TIGR01965">
    <property type="entry name" value="VCBS_repeat"/>
    <property type="match status" value="1"/>
</dbReference>
<organism evidence="2 3">
    <name type="scientific">Daphnia sinensis</name>
    <dbReference type="NCBI Taxonomy" id="1820382"/>
    <lineage>
        <taxon>Eukaryota</taxon>
        <taxon>Metazoa</taxon>
        <taxon>Ecdysozoa</taxon>
        <taxon>Arthropoda</taxon>
        <taxon>Crustacea</taxon>
        <taxon>Branchiopoda</taxon>
        <taxon>Diplostraca</taxon>
        <taxon>Cladocera</taxon>
        <taxon>Anomopoda</taxon>
        <taxon>Daphniidae</taxon>
        <taxon>Daphnia</taxon>
        <taxon>Daphnia similis group</taxon>
    </lineage>
</organism>
<protein>
    <recommendedName>
        <fullName evidence="1">RapA2 cadherin-like domain-containing protein</fullName>
    </recommendedName>
</protein>
<evidence type="ECO:0000259" key="1">
    <source>
        <dbReference type="Pfam" id="PF17803"/>
    </source>
</evidence>
<evidence type="ECO:0000313" key="3">
    <source>
        <dbReference type="Proteomes" id="UP000820818"/>
    </source>
</evidence>
<dbReference type="AlphaFoldDB" id="A0AAD5L1J6"/>
<dbReference type="Proteomes" id="UP000820818">
    <property type="component" value="Unassembled WGS sequence"/>
</dbReference>
<proteinExistence type="predicted"/>
<name>A0AAD5L1J6_9CRUS</name>
<reference evidence="2" key="1">
    <citation type="submission" date="2022-05" db="EMBL/GenBank/DDBJ databases">
        <title>A multi-omics perspective on studying reproductive biology in Daphnia sinensis.</title>
        <authorList>
            <person name="Jia J."/>
        </authorList>
    </citation>
    <scope>NUCLEOTIDE SEQUENCE</scope>
    <source>
        <strain evidence="2">WSL</strain>
    </source>
</reference>
<dbReference type="Pfam" id="PF17803">
    <property type="entry name" value="Cadherin_4"/>
    <property type="match status" value="1"/>
</dbReference>
<dbReference type="EMBL" id="WJBH02000327">
    <property type="protein sequence ID" value="KAI9549273.1"/>
    <property type="molecule type" value="Genomic_DNA"/>
</dbReference>
<comment type="caution">
    <text evidence="2">The sequence shown here is derived from an EMBL/GenBank/DDBJ whole genome shotgun (WGS) entry which is preliminary data.</text>
</comment>
<dbReference type="InterPro" id="IPR010221">
    <property type="entry name" value="VCBS_dom"/>
</dbReference>
<gene>
    <name evidence="2" type="ORF">GHT06_007214</name>
</gene>